<dbReference type="InterPro" id="IPR045545">
    <property type="entry name" value="PHYIP/PHIPL_C"/>
</dbReference>
<organism evidence="3 4">
    <name type="scientific">Paralvinella palmiformis</name>
    <dbReference type="NCBI Taxonomy" id="53620"/>
    <lineage>
        <taxon>Eukaryota</taxon>
        <taxon>Metazoa</taxon>
        <taxon>Spiralia</taxon>
        <taxon>Lophotrochozoa</taxon>
        <taxon>Annelida</taxon>
        <taxon>Polychaeta</taxon>
        <taxon>Sedentaria</taxon>
        <taxon>Canalipalpata</taxon>
        <taxon>Terebellida</taxon>
        <taxon>Terebelliformia</taxon>
        <taxon>Alvinellidae</taxon>
        <taxon>Paralvinella</taxon>
    </lineage>
</organism>
<feature type="compositionally biased region" description="Low complexity" evidence="1">
    <location>
        <begin position="102"/>
        <end position="111"/>
    </location>
</feature>
<dbReference type="PANTHER" id="PTHR15698">
    <property type="entry name" value="PROTEIN CBG15099"/>
    <property type="match status" value="1"/>
</dbReference>
<feature type="compositionally biased region" description="Polar residues" evidence="1">
    <location>
        <begin position="126"/>
        <end position="145"/>
    </location>
</feature>
<evidence type="ECO:0000313" key="4">
    <source>
        <dbReference type="Proteomes" id="UP001208570"/>
    </source>
</evidence>
<dbReference type="EMBL" id="JAODUP010000481">
    <property type="protein sequence ID" value="KAK2148823.1"/>
    <property type="molecule type" value="Genomic_DNA"/>
</dbReference>
<accession>A0AAD9MYF5</accession>
<dbReference type="Pfam" id="PF19281">
    <property type="entry name" value="PHYHIP_C"/>
    <property type="match status" value="1"/>
</dbReference>
<evidence type="ECO:0000313" key="3">
    <source>
        <dbReference type="EMBL" id="KAK2148823.1"/>
    </source>
</evidence>
<dbReference type="AlphaFoldDB" id="A0AAD9MYF5"/>
<evidence type="ECO:0000256" key="1">
    <source>
        <dbReference type="SAM" id="MobiDB-lite"/>
    </source>
</evidence>
<name>A0AAD9MYF5_9ANNE</name>
<dbReference type="InterPro" id="IPR042868">
    <property type="entry name" value="PHYHIP/PHYHIPL"/>
</dbReference>
<comment type="caution">
    <text evidence="3">The sequence shown here is derived from an EMBL/GenBank/DDBJ whole genome shotgun (WGS) entry which is preliminary data.</text>
</comment>
<dbReference type="Proteomes" id="UP001208570">
    <property type="component" value="Unassembled WGS sequence"/>
</dbReference>
<protein>
    <recommendedName>
        <fullName evidence="2">Phytanoyl-CoA hydroxylase-interacting protein-like C-terminal domain-containing protein</fullName>
    </recommendedName>
</protein>
<feature type="domain" description="Phytanoyl-CoA hydroxylase-interacting protein-like C-terminal" evidence="2">
    <location>
        <begin position="198"/>
        <end position="409"/>
    </location>
</feature>
<keyword evidence="4" id="KW-1185">Reference proteome</keyword>
<feature type="region of interest" description="Disordered" evidence="1">
    <location>
        <begin position="85"/>
        <end position="145"/>
    </location>
</feature>
<reference evidence="3" key="1">
    <citation type="journal article" date="2023" name="Mol. Biol. Evol.">
        <title>Third-Generation Sequencing Reveals the Adaptive Role of the Epigenome in Three Deep-Sea Polychaetes.</title>
        <authorList>
            <person name="Perez M."/>
            <person name="Aroh O."/>
            <person name="Sun Y."/>
            <person name="Lan Y."/>
            <person name="Juniper S.K."/>
            <person name="Young C.R."/>
            <person name="Angers B."/>
            <person name="Qian P.Y."/>
        </authorList>
    </citation>
    <scope>NUCLEOTIDE SEQUENCE</scope>
    <source>
        <strain evidence="3">P08H-3</strain>
    </source>
</reference>
<sequence length="409" mass="46458">MTSDNNKAEVQTSHNSNKRKIVRLVDDTQSRSEEHHHIVLLYRNQLEVNSVNRPIMTVMITNSAVKVLVYIMSSINLLDEETFKRDEKRGTNKTSGKGSRRGGLSRSPGDGQQKAFDPRKEINNAVPRSSLASSRGIDRSQSTVQTPGLNRFYSGIATTRRHVDHGISTADRVDLLCLLNPSNSKYGKPSAEIHSVRDLTILLNKAKIYTRGRFVKIPYFYRDKTETYFQTIEREGGLMKGYKKDCHGDPKSPINNRLDGLFFSVNIDPITRRPPSTSIYGDCRLIVPVKNIMELCPNIYFTDFYCVRKPHYVTLVLTRPGSDADRFCKKHLVSLTSGDNPFIQFRETGRGSQELYVMHSSGFWIEVMVTEDINIFDCGVTKDRVFMRGHRTGGRRGLKKNPDCPICNI</sequence>
<dbReference type="PANTHER" id="PTHR15698:SF10">
    <property type="entry name" value="PHYTANOYL-COA HYDROXYLASE-INTERACTING PROTEIN-LIKE C-TERMINAL DOMAIN-CONTAINING PROTEIN"/>
    <property type="match status" value="1"/>
</dbReference>
<gene>
    <name evidence="3" type="ORF">LSH36_481g05014</name>
</gene>
<proteinExistence type="predicted"/>
<evidence type="ECO:0000259" key="2">
    <source>
        <dbReference type="Pfam" id="PF19281"/>
    </source>
</evidence>